<evidence type="ECO:0000256" key="9">
    <source>
        <dbReference type="ARBA" id="ARBA00022842"/>
    </source>
</evidence>
<dbReference type="EC" id="2.5.1.15" evidence="5 12"/>
<protein>
    <recommendedName>
        <fullName evidence="6 12">Dihydropteroate synthase</fullName>
        <shortName evidence="12">DHPS</shortName>
        <ecNumber evidence="5 12">2.5.1.15</ecNumber>
    </recommendedName>
    <alternativeName>
        <fullName evidence="11 12">Dihydropteroate pyrophosphorylase</fullName>
    </alternativeName>
</protein>
<dbReference type="PROSITE" id="PS00792">
    <property type="entry name" value="DHPS_1"/>
    <property type="match status" value="1"/>
</dbReference>
<evidence type="ECO:0000256" key="4">
    <source>
        <dbReference type="ARBA" id="ARBA00009503"/>
    </source>
</evidence>
<dbReference type="Gene3D" id="3.20.20.20">
    <property type="entry name" value="Dihydropteroate synthase-like"/>
    <property type="match status" value="1"/>
</dbReference>
<evidence type="ECO:0000256" key="11">
    <source>
        <dbReference type="ARBA" id="ARBA00030193"/>
    </source>
</evidence>
<keyword evidence="9 12" id="KW-0460">Magnesium</keyword>
<dbReference type="GO" id="GO:0046872">
    <property type="term" value="F:metal ion binding"/>
    <property type="evidence" value="ECO:0007669"/>
    <property type="project" value="UniProtKB-KW"/>
</dbReference>
<dbReference type="FunFam" id="3.20.20.20:FF:000006">
    <property type="entry name" value="Dihydropteroate synthase"/>
    <property type="match status" value="1"/>
</dbReference>
<organism evidence="14 15">
    <name type="scientific">Xanthobacter dioxanivorans</name>
    <dbReference type="NCBI Taxonomy" id="2528964"/>
    <lineage>
        <taxon>Bacteria</taxon>
        <taxon>Pseudomonadati</taxon>
        <taxon>Pseudomonadota</taxon>
        <taxon>Alphaproteobacteria</taxon>
        <taxon>Hyphomicrobiales</taxon>
        <taxon>Xanthobacteraceae</taxon>
        <taxon>Xanthobacter</taxon>
    </lineage>
</organism>
<dbReference type="EMBL" id="CP063362">
    <property type="protein sequence ID" value="QRG08527.1"/>
    <property type="molecule type" value="Genomic_DNA"/>
</dbReference>
<dbReference type="Proteomes" id="UP000596427">
    <property type="component" value="Chromosome"/>
</dbReference>
<evidence type="ECO:0000313" key="15">
    <source>
        <dbReference type="Proteomes" id="UP000596427"/>
    </source>
</evidence>
<dbReference type="PROSITE" id="PS00793">
    <property type="entry name" value="DHPS_2"/>
    <property type="match status" value="1"/>
</dbReference>
<evidence type="ECO:0000256" key="2">
    <source>
        <dbReference type="ARBA" id="ARBA00001946"/>
    </source>
</evidence>
<dbReference type="GO" id="GO:0005829">
    <property type="term" value="C:cytosol"/>
    <property type="evidence" value="ECO:0007669"/>
    <property type="project" value="TreeGrafter"/>
</dbReference>
<dbReference type="GO" id="GO:0046654">
    <property type="term" value="P:tetrahydrofolate biosynthetic process"/>
    <property type="evidence" value="ECO:0007669"/>
    <property type="project" value="TreeGrafter"/>
</dbReference>
<dbReference type="RefSeq" id="WP_203195438.1">
    <property type="nucleotide sequence ID" value="NZ_CP063362.1"/>
</dbReference>
<dbReference type="KEGG" id="xdi:EZH22_09695"/>
<dbReference type="GO" id="GO:0046656">
    <property type="term" value="P:folic acid biosynthetic process"/>
    <property type="evidence" value="ECO:0007669"/>
    <property type="project" value="UniProtKB-KW"/>
</dbReference>
<gene>
    <name evidence="14" type="primary">folP</name>
    <name evidence="14" type="ORF">EZH22_09695</name>
</gene>
<comment type="catalytic activity">
    <reaction evidence="1">
        <text>(7,8-dihydropterin-6-yl)methyl diphosphate + 4-aminobenzoate = 7,8-dihydropteroate + diphosphate</text>
        <dbReference type="Rhea" id="RHEA:19949"/>
        <dbReference type="ChEBI" id="CHEBI:17836"/>
        <dbReference type="ChEBI" id="CHEBI:17839"/>
        <dbReference type="ChEBI" id="CHEBI:33019"/>
        <dbReference type="ChEBI" id="CHEBI:72950"/>
        <dbReference type="EC" id="2.5.1.15"/>
    </reaction>
</comment>
<keyword evidence="15" id="KW-1185">Reference proteome</keyword>
<name>A0A974SKI8_9HYPH</name>
<sequence>MPAAPARTLLARGRAIALGPRTLVMGILNVTPDSFSDGGRSAAPEDALANARRLVAEGADMLDVGGESTRPGHTPVAAEDEWARIAPVIAPLAGETGVPVSVDTYKASVARRALEAGALIVNDVWGFARDPDMARVVADYDAAAVVMHNRESVDEGIDIVADMLAFFEVALEKADRAGLKRERIVLDPGIGFGKSFPQNLSAVRRLDELRVLGLPLLLGTSRKSLIGKVIDTTPAERLPGTIASNVIGIMAGVEIIRVHDVAAHVQAARVAEAIRDAR</sequence>
<dbReference type="PANTHER" id="PTHR20941:SF1">
    <property type="entry name" value="FOLIC ACID SYNTHESIS PROTEIN FOL1"/>
    <property type="match status" value="1"/>
</dbReference>
<evidence type="ECO:0000256" key="8">
    <source>
        <dbReference type="ARBA" id="ARBA00022723"/>
    </source>
</evidence>
<keyword evidence="10 12" id="KW-0289">Folate biosynthesis</keyword>
<evidence type="ECO:0000256" key="5">
    <source>
        <dbReference type="ARBA" id="ARBA00012458"/>
    </source>
</evidence>
<dbReference type="InterPro" id="IPR000489">
    <property type="entry name" value="Pterin-binding_dom"/>
</dbReference>
<dbReference type="PANTHER" id="PTHR20941">
    <property type="entry name" value="FOLATE SYNTHESIS PROTEINS"/>
    <property type="match status" value="1"/>
</dbReference>
<reference evidence="14 15" key="1">
    <citation type="submission" date="2020-10" db="EMBL/GenBank/DDBJ databases">
        <title>Degradation of 1,4-Dioxane by Xanthobacter sp. YN2, via a Novel Group-2 Soluble Di-Iron Monooxygenase.</title>
        <authorList>
            <person name="Ma F."/>
            <person name="Wang Y."/>
            <person name="Yang J."/>
            <person name="Guo H."/>
            <person name="Su D."/>
            <person name="Yu L."/>
        </authorList>
    </citation>
    <scope>NUCLEOTIDE SEQUENCE [LARGE SCALE GENOMIC DNA]</scope>
    <source>
        <strain evidence="14 15">YN2</strain>
    </source>
</reference>
<evidence type="ECO:0000256" key="3">
    <source>
        <dbReference type="ARBA" id="ARBA00004763"/>
    </source>
</evidence>
<proteinExistence type="inferred from homology"/>
<feature type="domain" description="Pterin-binding" evidence="13">
    <location>
        <begin position="22"/>
        <end position="269"/>
    </location>
</feature>
<evidence type="ECO:0000256" key="12">
    <source>
        <dbReference type="RuleBase" id="RU361205"/>
    </source>
</evidence>
<dbReference type="InterPro" id="IPR011005">
    <property type="entry name" value="Dihydropteroate_synth-like_sf"/>
</dbReference>
<evidence type="ECO:0000256" key="10">
    <source>
        <dbReference type="ARBA" id="ARBA00022909"/>
    </source>
</evidence>
<evidence type="ECO:0000259" key="13">
    <source>
        <dbReference type="PROSITE" id="PS50972"/>
    </source>
</evidence>
<evidence type="ECO:0000256" key="1">
    <source>
        <dbReference type="ARBA" id="ARBA00000012"/>
    </source>
</evidence>
<comment type="similarity">
    <text evidence="4 12">Belongs to the DHPS family.</text>
</comment>
<keyword evidence="7 12" id="KW-0808">Transferase</keyword>
<evidence type="ECO:0000313" key="14">
    <source>
        <dbReference type="EMBL" id="QRG08527.1"/>
    </source>
</evidence>
<keyword evidence="8 12" id="KW-0479">Metal-binding</keyword>
<dbReference type="NCBIfam" id="TIGR01496">
    <property type="entry name" value="DHPS"/>
    <property type="match status" value="1"/>
</dbReference>
<dbReference type="Pfam" id="PF00809">
    <property type="entry name" value="Pterin_bind"/>
    <property type="match status" value="1"/>
</dbReference>
<comment type="function">
    <text evidence="12">Catalyzes the condensation of para-aminobenzoate (pABA) with 6-hydroxymethyl-7,8-dihydropterin diphosphate (DHPt-PP) to form 7,8-dihydropteroate (H2Pte), the immediate precursor of folate derivatives.</text>
</comment>
<dbReference type="SUPFAM" id="SSF51717">
    <property type="entry name" value="Dihydropteroate synthetase-like"/>
    <property type="match status" value="1"/>
</dbReference>
<comment type="pathway">
    <text evidence="3 12">Cofactor biosynthesis; tetrahydrofolate biosynthesis; 7,8-dihydrofolate from 2-amino-4-hydroxy-6-hydroxymethyl-7,8-dihydropteridine diphosphate and 4-aminobenzoate: step 1/2.</text>
</comment>
<comment type="cofactor">
    <cofactor evidence="2 12">
        <name>Mg(2+)</name>
        <dbReference type="ChEBI" id="CHEBI:18420"/>
    </cofactor>
</comment>
<dbReference type="CDD" id="cd00739">
    <property type="entry name" value="DHPS"/>
    <property type="match status" value="1"/>
</dbReference>
<evidence type="ECO:0000256" key="6">
    <source>
        <dbReference type="ARBA" id="ARBA00016919"/>
    </source>
</evidence>
<evidence type="ECO:0000256" key="7">
    <source>
        <dbReference type="ARBA" id="ARBA00022679"/>
    </source>
</evidence>
<dbReference type="AlphaFoldDB" id="A0A974SKI8"/>
<dbReference type="PROSITE" id="PS50972">
    <property type="entry name" value="PTERIN_BINDING"/>
    <property type="match status" value="1"/>
</dbReference>
<accession>A0A974SKI8</accession>
<dbReference type="GO" id="GO:0004156">
    <property type="term" value="F:dihydropteroate synthase activity"/>
    <property type="evidence" value="ECO:0007669"/>
    <property type="project" value="UniProtKB-EC"/>
</dbReference>
<dbReference type="InterPro" id="IPR006390">
    <property type="entry name" value="DHP_synth_dom"/>
</dbReference>
<dbReference type="InterPro" id="IPR045031">
    <property type="entry name" value="DHP_synth-like"/>
</dbReference>